<feature type="transmembrane region" description="Helical" evidence="1">
    <location>
        <begin position="306"/>
        <end position="327"/>
    </location>
</feature>
<keyword evidence="3" id="KW-1185">Reference proteome</keyword>
<keyword evidence="1" id="KW-1133">Transmembrane helix</keyword>
<evidence type="ECO:0000313" key="3">
    <source>
        <dbReference type="Proteomes" id="UP001642360"/>
    </source>
</evidence>
<dbReference type="PANTHER" id="PTHR31414">
    <property type="entry name" value="TRANSMEMBRANE PROTEIN DDB_G0292058"/>
    <property type="match status" value="1"/>
</dbReference>
<comment type="caution">
    <text evidence="2">The sequence shown here is derived from an EMBL/GenBank/DDBJ whole genome shotgun (WGS) entry which is preliminary data.</text>
</comment>
<feature type="transmembrane region" description="Helical" evidence="1">
    <location>
        <begin position="519"/>
        <end position="542"/>
    </location>
</feature>
<dbReference type="PANTHER" id="PTHR31414:SF26">
    <property type="entry name" value="TRANSMEMBRANE PROTEIN"/>
    <property type="match status" value="1"/>
</dbReference>
<feature type="transmembrane region" description="Helical" evidence="1">
    <location>
        <begin position="80"/>
        <end position="101"/>
    </location>
</feature>
<evidence type="ECO:0000256" key="1">
    <source>
        <dbReference type="SAM" id="Phobius"/>
    </source>
</evidence>
<name>A0ABC8SPC7_9AQUA</name>
<dbReference type="AlphaFoldDB" id="A0ABC8SPC7"/>
<dbReference type="EMBL" id="CAUOFW020003281">
    <property type="protein sequence ID" value="CAK9159019.1"/>
    <property type="molecule type" value="Genomic_DNA"/>
</dbReference>
<gene>
    <name evidence="2" type="ORF">ILEXP_LOCUS27697</name>
</gene>
<evidence type="ECO:0000313" key="2">
    <source>
        <dbReference type="EMBL" id="CAK9159019.1"/>
    </source>
</evidence>
<reference evidence="2 3" key="1">
    <citation type="submission" date="2024-02" db="EMBL/GenBank/DDBJ databases">
        <authorList>
            <person name="Vignale AGUSTIN F."/>
            <person name="Sosa J E."/>
            <person name="Modenutti C."/>
        </authorList>
    </citation>
    <scope>NUCLEOTIDE SEQUENCE [LARGE SCALE GENOMIC DNA]</scope>
</reference>
<accession>A0ABC8SPC7</accession>
<keyword evidence="1" id="KW-0472">Membrane</keyword>
<feature type="transmembrane region" description="Helical" evidence="1">
    <location>
        <begin position="192"/>
        <end position="209"/>
    </location>
</feature>
<organism evidence="2 3">
    <name type="scientific">Ilex paraguariensis</name>
    <name type="common">yerba mate</name>
    <dbReference type="NCBI Taxonomy" id="185542"/>
    <lineage>
        <taxon>Eukaryota</taxon>
        <taxon>Viridiplantae</taxon>
        <taxon>Streptophyta</taxon>
        <taxon>Embryophyta</taxon>
        <taxon>Tracheophyta</taxon>
        <taxon>Spermatophyta</taxon>
        <taxon>Magnoliopsida</taxon>
        <taxon>eudicotyledons</taxon>
        <taxon>Gunneridae</taxon>
        <taxon>Pentapetalae</taxon>
        <taxon>asterids</taxon>
        <taxon>campanulids</taxon>
        <taxon>Aquifoliales</taxon>
        <taxon>Aquifoliaceae</taxon>
        <taxon>Ilex</taxon>
    </lineage>
</organism>
<dbReference type="InterPro" id="IPR040283">
    <property type="entry name" value="DDB_G0292058-like"/>
</dbReference>
<feature type="transmembrane region" description="Helical" evidence="1">
    <location>
        <begin position="50"/>
        <end position="68"/>
    </location>
</feature>
<keyword evidence="1" id="KW-0812">Transmembrane</keyword>
<protein>
    <submittedName>
        <fullName evidence="2">Uncharacterized protein</fullName>
    </submittedName>
</protein>
<dbReference type="Proteomes" id="UP001642360">
    <property type="component" value="Unassembled WGS sequence"/>
</dbReference>
<sequence length="569" mass="64047">MVEWNSRRFVAETSNKSSYLILAANRTHRRDPSDGFKYYNGGWDIANPHYLYSVAFSAAPPVIIAGIWQEHYGYSRTAYAFSLIFLIAFTIVAIAGIGFLYTGQEKFQNSIVDTLSYLLHEADTIIVNLKNLFDNLLSAKNVAVGQSSLTAEYQNSIDDIGKTINIVSDEFRNVTGKNSNEIRSFLDPMRCTLIYVAVAMLILASLGFCKLPFAVHSRTAVSCLLLSDHWMDSCGGNVHHEWHVSPCTQEALHQLFPSCDTKHDKENMKRIVMSSEEDEEKVLSLVEASEKYFSEDVELYYEKENVFLTIVFLAFLCVIVDYVLMLLRFCPLHSSVVADSCIAMDEWLLNPAADSALGNILPKVDNETAQEISSVTKGTTFGIINVLNGAINNVSNANIPPELGPLYYNQSGPLMPVLCNPYNKDLTDRQCATGEVDFANASKVWRHYICQASAAGICTTPGRLTLDRYSQMTASVNVSYGLYCTSPFLLNLTDSTFLKQTFADISKDYCPSLRQYTRWMYIGFITSSISVMFLLVLWIVYARERRHRIYTKRVMTRPPGIHFDRDKAP</sequence>
<proteinExistence type="predicted"/>